<dbReference type="AlphaFoldDB" id="A0AAU9V4X7"/>
<name>A0AAU9V4X7_EUPED</name>
<gene>
    <name evidence="2" type="ORF">EEDITHA_LOCUS19418</name>
</gene>
<feature type="compositionally biased region" description="Polar residues" evidence="1">
    <location>
        <begin position="93"/>
        <end position="102"/>
    </location>
</feature>
<accession>A0AAU9V4X7</accession>
<evidence type="ECO:0000313" key="2">
    <source>
        <dbReference type="EMBL" id="CAH2105112.1"/>
    </source>
</evidence>
<comment type="caution">
    <text evidence="2">The sequence shown here is derived from an EMBL/GenBank/DDBJ whole genome shotgun (WGS) entry which is preliminary data.</text>
</comment>
<dbReference type="EMBL" id="CAKOGL010000027">
    <property type="protein sequence ID" value="CAH2105112.1"/>
    <property type="molecule type" value="Genomic_DNA"/>
</dbReference>
<sequence length="108" mass="12005">MTNFNKYRESVPYHVLWKGWYLLVVGGGLIRGDCEHAGAQHMRKNLLSRIFSAAFRRSRATRPAHRLTPAGLAASAATTSASTTKHNRMLLSEPSSHSSLNYDRSPAH</sequence>
<feature type="region of interest" description="Disordered" evidence="1">
    <location>
        <begin position="61"/>
        <end position="108"/>
    </location>
</feature>
<organism evidence="2 3">
    <name type="scientific">Euphydryas editha</name>
    <name type="common">Edith's checkerspot</name>
    <dbReference type="NCBI Taxonomy" id="104508"/>
    <lineage>
        <taxon>Eukaryota</taxon>
        <taxon>Metazoa</taxon>
        <taxon>Ecdysozoa</taxon>
        <taxon>Arthropoda</taxon>
        <taxon>Hexapoda</taxon>
        <taxon>Insecta</taxon>
        <taxon>Pterygota</taxon>
        <taxon>Neoptera</taxon>
        <taxon>Endopterygota</taxon>
        <taxon>Lepidoptera</taxon>
        <taxon>Glossata</taxon>
        <taxon>Ditrysia</taxon>
        <taxon>Papilionoidea</taxon>
        <taxon>Nymphalidae</taxon>
        <taxon>Nymphalinae</taxon>
        <taxon>Euphydryas</taxon>
    </lineage>
</organism>
<protein>
    <submittedName>
        <fullName evidence="2">Uncharacterized protein</fullName>
    </submittedName>
</protein>
<evidence type="ECO:0000256" key="1">
    <source>
        <dbReference type="SAM" id="MobiDB-lite"/>
    </source>
</evidence>
<keyword evidence="3" id="KW-1185">Reference proteome</keyword>
<proteinExistence type="predicted"/>
<dbReference type="Proteomes" id="UP001153954">
    <property type="component" value="Unassembled WGS sequence"/>
</dbReference>
<reference evidence="2" key="1">
    <citation type="submission" date="2022-03" db="EMBL/GenBank/DDBJ databases">
        <authorList>
            <person name="Tunstrom K."/>
        </authorList>
    </citation>
    <scope>NUCLEOTIDE SEQUENCE</scope>
</reference>
<evidence type="ECO:0000313" key="3">
    <source>
        <dbReference type="Proteomes" id="UP001153954"/>
    </source>
</evidence>
<feature type="compositionally biased region" description="Low complexity" evidence="1">
    <location>
        <begin position="73"/>
        <end position="84"/>
    </location>
</feature>